<evidence type="ECO:0000256" key="2">
    <source>
        <dbReference type="ARBA" id="ARBA00022801"/>
    </source>
</evidence>
<organism evidence="5 6">
    <name type="scientific">Parascedosporium putredinis</name>
    <dbReference type="NCBI Taxonomy" id="1442378"/>
    <lineage>
        <taxon>Eukaryota</taxon>
        <taxon>Fungi</taxon>
        <taxon>Dikarya</taxon>
        <taxon>Ascomycota</taxon>
        <taxon>Pezizomycotina</taxon>
        <taxon>Sordariomycetes</taxon>
        <taxon>Hypocreomycetidae</taxon>
        <taxon>Microascales</taxon>
        <taxon>Microascaceae</taxon>
        <taxon>Parascedosporium</taxon>
    </lineage>
</organism>
<dbReference type="PANTHER" id="PTHR11559">
    <property type="entry name" value="CARBOXYLESTERASE"/>
    <property type="match status" value="1"/>
</dbReference>
<evidence type="ECO:0000313" key="6">
    <source>
        <dbReference type="Proteomes" id="UP000838763"/>
    </source>
</evidence>
<dbReference type="GO" id="GO:0016787">
    <property type="term" value="F:hydrolase activity"/>
    <property type="evidence" value="ECO:0007669"/>
    <property type="project" value="UniProtKB-KW"/>
</dbReference>
<dbReference type="InterPro" id="IPR050309">
    <property type="entry name" value="Type-B_Carboxylest/Lipase"/>
</dbReference>
<gene>
    <name evidence="5" type="ORF">PPNO1_LOCUS2372</name>
</gene>
<sequence>MRSQFVAAALGTASLAFGQEDVPREAPEVYGGGLTILAQNELTNDPRKDSAAVLAHDWNNYLTFEKACQLLGEVPLDPTQIEFEAGLNSSLSYQVYLGNFDKGQEFWVAKEAEDSKVCRIITTEGELRDVNCDVEIPGLCTQSAPVSTSGTNDDPTDFHVSQTVGDNTYVGFRDFFTFKFRGIRYAAQPERFEHSTVFTPEESLPIPAFKAGAECLQRIGEVREGMDEDCLFLNVWTPTLPALWDGAPRWDLKPVMFYIYGGGLTSGSGKNPNTDGTGIASRGDVVAVSINYRVSNLGFLTFDDGEHNGNYGLGDVVTALEWVKENIASFGGDASRITIYGESAGAVLVRALLASPRAQGLFTNAISQSGPAGLVNNEHGYVATYDSVGHVYEHITKGVLEETGCNEAEDAIACLREYNATELVYLNNVASGVVVDGEYIDAVYLALDGSGLTANVTFMTGTNRDELGVDFAPIDAEDAILSRVVSEFEGRWGRNLTGVLPSGPFPLAEEPTAADILDYTIRIGTDGLYTCMEQATNHAAAKGGAFKNLYAFQFNRTYNPSGYTQPHCGPAATDEFPDGDPSLEYKKCHAGEQMIVFGTVRRGGLPDRDGLDVPFSQLVMDYWTSLAHTGDPNPNEAYLEARGYWSTLEQVRAVGGWKAAAAGEPNLMNLQWDGGHEALPERDQCDALGIELDFWDGFE</sequence>
<dbReference type="PROSITE" id="PS00941">
    <property type="entry name" value="CARBOXYLESTERASE_B_2"/>
    <property type="match status" value="1"/>
</dbReference>
<keyword evidence="6" id="KW-1185">Reference proteome</keyword>
<comment type="caution">
    <text evidence="5">The sequence shown here is derived from an EMBL/GenBank/DDBJ whole genome shotgun (WGS) entry which is preliminary data.</text>
</comment>
<proteinExistence type="inferred from homology"/>
<comment type="similarity">
    <text evidence="1 3">Belongs to the type-B carboxylesterase/lipase family.</text>
</comment>
<dbReference type="Gene3D" id="3.40.50.1820">
    <property type="entry name" value="alpha/beta hydrolase"/>
    <property type="match status" value="1"/>
</dbReference>
<name>A0A9P1GYF5_9PEZI</name>
<evidence type="ECO:0000256" key="3">
    <source>
        <dbReference type="RuleBase" id="RU361235"/>
    </source>
</evidence>
<feature type="domain" description="Carboxylesterase type B" evidence="4">
    <location>
        <begin position="179"/>
        <end position="646"/>
    </location>
</feature>
<dbReference type="InterPro" id="IPR029058">
    <property type="entry name" value="AB_hydrolase_fold"/>
</dbReference>
<dbReference type="InterPro" id="IPR019826">
    <property type="entry name" value="Carboxylesterase_B_AS"/>
</dbReference>
<accession>A0A9P1GYF5</accession>
<dbReference type="Pfam" id="PF00135">
    <property type="entry name" value="COesterase"/>
    <property type="match status" value="1"/>
</dbReference>
<dbReference type="SUPFAM" id="SSF53474">
    <property type="entry name" value="alpha/beta-Hydrolases"/>
    <property type="match status" value="1"/>
</dbReference>
<dbReference type="OrthoDB" id="408631at2759"/>
<keyword evidence="2 3" id="KW-0378">Hydrolase</keyword>
<dbReference type="PROSITE" id="PS00122">
    <property type="entry name" value="CARBOXYLESTERASE_B_1"/>
    <property type="match status" value="1"/>
</dbReference>
<protein>
    <recommendedName>
        <fullName evidence="3">Carboxylic ester hydrolase</fullName>
        <ecNumber evidence="3">3.1.1.-</ecNumber>
    </recommendedName>
</protein>
<dbReference type="EC" id="3.1.1.-" evidence="3"/>
<reference evidence="5" key="1">
    <citation type="submission" date="2022-11" db="EMBL/GenBank/DDBJ databases">
        <authorList>
            <person name="Scott C."/>
            <person name="Bruce N."/>
        </authorList>
    </citation>
    <scope>NUCLEOTIDE SEQUENCE</scope>
</reference>
<dbReference type="InterPro" id="IPR002018">
    <property type="entry name" value="CarbesteraseB"/>
</dbReference>
<dbReference type="Proteomes" id="UP000838763">
    <property type="component" value="Unassembled WGS sequence"/>
</dbReference>
<dbReference type="EMBL" id="CALLCH030000005">
    <property type="protein sequence ID" value="CAI4212615.1"/>
    <property type="molecule type" value="Genomic_DNA"/>
</dbReference>
<evidence type="ECO:0000259" key="4">
    <source>
        <dbReference type="Pfam" id="PF00135"/>
    </source>
</evidence>
<dbReference type="InterPro" id="IPR019819">
    <property type="entry name" value="Carboxylesterase_B_CS"/>
</dbReference>
<evidence type="ECO:0000313" key="5">
    <source>
        <dbReference type="EMBL" id="CAI4212615.1"/>
    </source>
</evidence>
<evidence type="ECO:0000256" key="1">
    <source>
        <dbReference type="ARBA" id="ARBA00005964"/>
    </source>
</evidence>
<dbReference type="AlphaFoldDB" id="A0A9P1GYF5"/>